<dbReference type="Pfam" id="PF04391">
    <property type="entry name" value="DUF533"/>
    <property type="match status" value="1"/>
</dbReference>
<proteinExistence type="predicted"/>
<reference evidence="1" key="2">
    <citation type="submission" date="2020-09" db="EMBL/GenBank/DDBJ databases">
        <authorList>
            <person name="Sun Q."/>
            <person name="Kim S."/>
        </authorList>
    </citation>
    <scope>NUCLEOTIDE SEQUENCE</scope>
    <source>
        <strain evidence="1">KCTC 42097</strain>
    </source>
</reference>
<dbReference type="CDD" id="cd07178">
    <property type="entry name" value="terB_like_YebE"/>
    <property type="match status" value="1"/>
</dbReference>
<accession>A0A8J3GFQ7</accession>
<keyword evidence="2" id="KW-1185">Reference proteome</keyword>
<comment type="caution">
    <text evidence="1">The sequence shown here is derived from an EMBL/GenBank/DDBJ whole genome shotgun (WGS) entry which is preliminary data.</text>
</comment>
<protein>
    <submittedName>
        <fullName evidence="1">Protein YebE</fullName>
    </submittedName>
</protein>
<dbReference type="EMBL" id="BMZO01000002">
    <property type="protein sequence ID" value="GHC64365.1"/>
    <property type="molecule type" value="Genomic_DNA"/>
</dbReference>
<dbReference type="RefSeq" id="WP_189487848.1">
    <property type="nucleotide sequence ID" value="NZ_BMZO01000002.1"/>
</dbReference>
<dbReference type="InterPro" id="IPR007486">
    <property type="entry name" value="YebE"/>
</dbReference>
<dbReference type="InterPro" id="IPR029024">
    <property type="entry name" value="TerB-like"/>
</dbReference>
<dbReference type="AlphaFoldDB" id="A0A8J3GFQ7"/>
<evidence type="ECO:0000313" key="1">
    <source>
        <dbReference type="EMBL" id="GHC64365.1"/>
    </source>
</evidence>
<dbReference type="Gene3D" id="1.10.3680.10">
    <property type="entry name" value="TerB-like"/>
    <property type="match status" value="1"/>
</dbReference>
<gene>
    <name evidence="1" type="ORF">GCM10010136_06270</name>
</gene>
<name>A0A8J3GFQ7_9HYPH</name>
<dbReference type="Proteomes" id="UP000641137">
    <property type="component" value="Unassembled WGS sequence"/>
</dbReference>
<reference evidence="1" key="1">
    <citation type="journal article" date="2014" name="Int. J. Syst. Evol. Microbiol.">
        <title>Complete genome sequence of Corynebacterium casei LMG S-19264T (=DSM 44701T), isolated from a smear-ripened cheese.</title>
        <authorList>
            <consortium name="US DOE Joint Genome Institute (JGI-PGF)"/>
            <person name="Walter F."/>
            <person name="Albersmeier A."/>
            <person name="Kalinowski J."/>
            <person name="Ruckert C."/>
        </authorList>
    </citation>
    <scope>NUCLEOTIDE SEQUENCE</scope>
    <source>
        <strain evidence="1">KCTC 42097</strain>
    </source>
</reference>
<evidence type="ECO:0000313" key="2">
    <source>
        <dbReference type="Proteomes" id="UP000641137"/>
    </source>
</evidence>
<dbReference type="SUPFAM" id="SSF158682">
    <property type="entry name" value="TerB-like"/>
    <property type="match status" value="1"/>
</dbReference>
<organism evidence="1 2">
    <name type="scientific">Limoniibacter endophyticus</name>
    <dbReference type="NCBI Taxonomy" id="1565040"/>
    <lineage>
        <taxon>Bacteria</taxon>
        <taxon>Pseudomonadati</taxon>
        <taxon>Pseudomonadota</taxon>
        <taxon>Alphaproteobacteria</taxon>
        <taxon>Hyphomicrobiales</taxon>
        <taxon>Bartonellaceae</taxon>
        <taxon>Limoniibacter</taxon>
    </lineage>
</organism>
<sequence length="238" mass="25093">MFDPKKLLGDFLGSKVPGMQGSVGSKAGDLTQLARNNPLATGAIAAVLLGTKTGRSLGGSALKLGGLAAVAGLAYKAYQHYQAGERPQTQPNPAQAEPELLPPPADTSFHPSMAPQGEDEFALSLVRVMIAAANADGHIDDAERVHIMGKLDASGVDAEDKQFIDAEIAKPLDIHQLAAQAQTDAQKVEIYTAARLTIDPDARAERRFLDELATALNLPDALTDHVDTAVKEQQEIAV</sequence>